<dbReference type="Proteomes" id="UP000293865">
    <property type="component" value="Unassembled WGS sequence"/>
</dbReference>
<evidence type="ECO:0008006" key="4">
    <source>
        <dbReference type="Google" id="ProtNLM"/>
    </source>
</evidence>
<name>A0A4Q2L650_9MICO</name>
<keyword evidence="3" id="KW-1185">Reference proteome</keyword>
<dbReference type="AlphaFoldDB" id="A0A4Q2L650"/>
<proteinExistence type="predicted"/>
<feature type="transmembrane region" description="Helical" evidence="1">
    <location>
        <begin position="186"/>
        <end position="206"/>
    </location>
</feature>
<feature type="transmembrane region" description="Helical" evidence="1">
    <location>
        <begin position="81"/>
        <end position="98"/>
    </location>
</feature>
<feature type="transmembrane region" description="Helical" evidence="1">
    <location>
        <begin position="336"/>
        <end position="356"/>
    </location>
</feature>
<keyword evidence="1" id="KW-0812">Transmembrane</keyword>
<evidence type="ECO:0000313" key="3">
    <source>
        <dbReference type="Proteomes" id="UP000293865"/>
    </source>
</evidence>
<dbReference type="OrthoDB" id="3253728at2"/>
<dbReference type="RefSeq" id="WP_129520026.1">
    <property type="nucleotide sequence ID" value="NZ_SDPN01000008.1"/>
</dbReference>
<evidence type="ECO:0000313" key="2">
    <source>
        <dbReference type="EMBL" id="RXZ71953.1"/>
    </source>
</evidence>
<organism evidence="2 3">
    <name type="scientific">Agromyces albus</name>
    <dbReference type="NCBI Taxonomy" id="205332"/>
    <lineage>
        <taxon>Bacteria</taxon>
        <taxon>Bacillati</taxon>
        <taxon>Actinomycetota</taxon>
        <taxon>Actinomycetes</taxon>
        <taxon>Micrococcales</taxon>
        <taxon>Microbacteriaceae</taxon>
        <taxon>Agromyces</taxon>
    </lineage>
</organism>
<evidence type="ECO:0000256" key="1">
    <source>
        <dbReference type="SAM" id="Phobius"/>
    </source>
</evidence>
<keyword evidence="1" id="KW-1133">Transmembrane helix</keyword>
<feature type="transmembrane region" description="Helical" evidence="1">
    <location>
        <begin position="131"/>
        <end position="149"/>
    </location>
</feature>
<feature type="transmembrane region" description="Helical" evidence="1">
    <location>
        <begin position="376"/>
        <end position="398"/>
    </location>
</feature>
<dbReference type="EMBL" id="SDPN01000008">
    <property type="protein sequence ID" value="RXZ71953.1"/>
    <property type="molecule type" value="Genomic_DNA"/>
</dbReference>
<feature type="transmembrane region" description="Helical" evidence="1">
    <location>
        <begin position="33"/>
        <end position="49"/>
    </location>
</feature>
<keyword evidence="1" id="KW-0472">Membrane</keyword>
<feature type="transmembrane region" description="Helical" evidence="1">
    <location>
        <begin position="235"/>
        <end position="252"/>
    </location>
</feature>
<feature type="transmembrane region" description="Helical" evidence="1">
    <location>
        <begin position="259"/>
        <end position="276"/>
    </location>
</feature>
<protein>
    <recommendedName>
        <fullName evidence="4">O-antigen ligase domain-containing protein</fullName>
    </recommendedName>
</protein>
<accession>A0A4Q2L650</accession>
<feature type="transmembrane region" description="Helical" evidence="1">
    <location>
        <begin position="104"/>
        <end position="124"/>
    </location>
</feature>
<comment type="caution">
    <text evidence="2">The sequence shown here is derived from an EMBL/GenBank/DDBJ whole genome shotgun (WGS) entry which is preliminary data.</text>
</comment>
<feature type="transmembrane region" description="Helical" evidence="1">
    <location>
        <begin position="296"/>
        <end position="315"/>
    </location>
</feature>
<gene>
    <name evidence="2" type="ORF">ESP51_06170</name>
</gene>
<reference evidence="2 3" key="1">
    <citation type="submission" date="2019-01" db="EMBL/GenBank/DDBJ databases">
        <title>Agromyces.</title>
        <authorList>
            <person name="Li J."/>
        </authorList>
    </citation>
    <scope>NUCLEOTIDE SEQUENCE [LARGE SCALE GENOMIC DNA]</scope>
    <source>
        <strain evidence="2 3">DSM 15934</strain>
    </source>
</reference>
<sequence>MPDELDLRTVLLLAVAAGTLAAVWYVARAAPRLVVVGWAAACFFVPIWVGVQAGVYFSVLTGVTLIALAAWSTTNLSLSSIDILVVGFVGLVVTAYLFRGATWGHVLIVLFGWFLPYLWGRVVLARVEPGWLYSCIAVVATGAAVLAVIEFMTGFNPFVGIVMPNGAWQTWHELQPRGGFVRVEGAFGHSIAFASSLAMSSVFVIVTRWPVWVRLACLTLVVTAVGMSFSRIGLIGLAITLALAVLVLGRWLSRAMRLSVTILLIVAAVFALPMIMEVFSAAGEEAGGSAQYRSDLVALIGELHALGIAASWTVLPTGETYYGSFQSIDSELVLTGLRFGYLPLLVLIAAIVAGVVSVASGRATPAAVAVAAQVPAFAAVALITQYGFLVWFLAGVAVTSYSRDRTGLAVLPGRDAFIADGIRRERVDTS</sequence>
<feature type="transmembrane region" description="Helical" evidence="1">
    <location>
        <begin position="6"/>
        <end position="26"/>
    </location>
</feature>